<dbReference type="EMBL" id="FODO01000017">
    <property type="protein sequence ID" value="SEO74734.1"/>
    <property type="molecule type" value="Genomic_DNA"/>
</dbReference>
<keyword evidence="9" id="KW-0902">Two-component regulatory system</keyword>
<dbReference type="Gene3D" id="1.10.287.130">
    <property type="match status" value="1"/>
</dbReference>
<dbReference type="InterPro" id="IPR000700">
    <property type="entry name" value="PAS-assoc_C"/>
</dbReference>
<gene>
    <name evidence="16" type="ORF">SAMN05216333_11735</name>
</gene>
<keyword evidence="8 11" id="KW-1133">Transmembrane helix</keyword>
<dbReference type="PRINTS" id="PR00344">
    <property type="entry name" value="BCTRLSENSOR"/>
</dbReference>
<dbReference type="InterPro" id="IPR050736">
    <property type="entry name" value="Sensor_HK_Regulatory"/>
</dbReference>
<dbReference type="Pfam" id="PF02518">
    <property type="entry name" value="HATPase_c"/>
    <property type="match status" value="1"/>
</dbReference>
<dbReference type="FunFam" id="3.30.565.10:FF:000006">
    <property type="entry name" value="Sensor histidine kinase WalK"/>
    <property type="match status" value="1"/>
</dbReference>
<feature type="domain" description="PAS" evidence="13">
    <location>
        <begin position="428"/>
        <end position="476"/>
    </location>
</feature>
<dbReference type="SMART" id="SM00091">
    <property type="entry name" value="PAS"/>
    <property type="match status" value="2"/>
</dbReference>
<dbReference type="Gene3D" id="3.30.565.10">
    <property type="entry name" value="Histidine kinase-like ATPase, C-terminal domain"/>
    <property type="match status" value="1"/>
</dbReference>
<comment type="subcellular location">
    <subcellularLocation>
        <location evidence="2">Cell inner membrane</location>
        <topology evidence="2">Multi-pass membrane protein</topology>
    </subcellularLocation>
</comment>
<dbReference type="PROSITE" id="PS50109">
    <property type="entry name" value="HIS_KIN"/>
    <property type="match status" value="1"/>
</dbReference>
<dbReference type="Proteomes" id="UP000198814">
    <property type="component" value="Unassembled WGS sequence"/>
</dbReference>
<evidence type="ECO:0000259" key="15">
    <source>
        <dbReference type="PROSITE" id="PS50839"/>
    </source>
</evidence>
<sequence>MMHNAAARFLSCLHNRQFIYLPVFVVGICLLPVGFYVDHLHSRNQERDLRDAVFTRLSLLRATLEGNITSNAQLVQGLVASVSVEPDLPADKFAQLAQYLFKGRSQLRNIGAAPDLIIKYMYPLEGNEAAIGLNFRDHPKQLQAVLQARDNKSLLLDGPVDLVQGGQGFIARIPVFLDRQQSGEGNVFWGVISAVIDVEQLYQASGLLALAEEFDIALRRNGGPENGKVFFGTGQIFDQRPVLLDISLPDNGSWQMAAVPKGGWAAAGGNSIFFRLGLILSGILILLPLVAIARFHQKNRDSETRLRALFVMSPVGIALNDYATGQFIEFNDALLAPTGYSREEFLNLTYWAITPPEYAADEARQLESLRAMGSFGPYRKEYIRKDGSRYQVQLNGVVIRDASGRELIWSIIEDITARLQAEQALRESQERYQRLVEDIGGKFVIYSHKALTGELTYISSGVDKVFGITKEEAIGKFWDGIVNWYPDSLDHAYSVVTQIAQGKIDFVQFEMNFVHPDGSERTILVSAHPASDANSDLCIEGIAEDITERKAAEEALIYARQEAERANQAKSQFLSSMSHELRTPLNAILGFSQLIELEDPDNQHLKYIREIRNAGTHLLALINEVLDLARIESGRIDLKLEPVEIGPIIEACISLVQTQADKLSVQLVQVGVADKVLHTDRVRFKQVILNLISNAVKYNRKGGAVHIDARASSDNPGYLRILITDTGNGIATHKMAELFQPFNRLDATNSGVEGTGIGLSITRQIVELMGGTVGADSELGVGSTFWIELPVE</sequence>
<dbReference type="SUPFAM" id="SSF55785">
    <property type="entry name" value="PYP-like sensor domain (PAS domain)"/>
    <property type="match status" value="2"/>
</dbReference>
<dbReference type="InterPro" id="IPR000014">
    <property type="entry name" value="PAS"/>
</dbReference>
<evidence type="ECO:0000256" key="4">
    <source>
        <dbReference type="ARBA" id="ARBA00022553"/>
    </source>
</evidence>
<feature type="transmembrane region" description="Helical" evidence="11">
    <location>
        <begin position="272"/>
        <end position="295"/>
    </location>
</feature>
<dbReference type="PANTHER" id="PTHR43711:SF1">
    <property type="entry name" value="HISTIDINE KINASE 1"/>
    <property type="match status" value="1"/>
</dbReference>
<dbReference type="CDD" id="cd16922">
    <property type="entry name" value="HATPase_EvgS-ArcB-TorS-like"/>
    <property type="match status" value="1"/>
</dbReference>
<dbReference type="CDD" id="cd00082">
    <property type="entry name" value="HisKA"/>
    <property type="match status" value="1"/>
</dbReference>
<dbReference type="PANTHER" id="PTHR43711">
    <property type="entry name" value="TWO-COMPONENT HISTIDINE KINASE"/>
    <property type="match status" value="1"/>
</dbReference>
<dbReference type="Pfam" id="PF13426">
    <property type="entry name" value="PAS_9"/>
    <property type="match status" value="1"/>
</dbReference>
<dbReference type="SUPFAM" id="SSF47384">
    <property type="entry name" value="Homodimeric domain of signal transducing histidine kinase"/>
    <property type="match status" value="1"/>
</dbReference>
<evidence type="ECO:0000256" key="3">
    <source>
        <dbReference type="ARBA" id="ARBA00012438"/>
    </source>
</evidence>
<dbReference type="SMART" id="SM00387">
    <property type="entry name" value="HATPase_c"/>
    <property type="match status" value="1"/>
</dbReference>
<dbReference type="InterPro" id="IPR001610">
    <property type="entry name" value="PAC"/>
</dbReference>
<accession>A0A1H8S8M5</accession>
<reference evidence="17" key="1">
    <citation type="submission" date="2016-10" db="EMBL/GenBank/DDBJ databases">
        <authorList>
            <person name="Varghese N."/>
            <person name="Submissions S."/>
        </authorList>
    </citation>
    <scope>NUCLEOTIDE SEQUENCE [LARGE SCALE GENOMIC DNA]</scope>
    <source>
        <strain evidence="17">Nm76</strain>
    </source>
</reference>
<keyword evidence="17" id="KW-1185">Reference proteome</keyword>
<evidence type="ECO:0000256" key="2">
    <source>
        <dbReference type="ARBA" id="ARBA00004429"/>
    </source>
</evidence>
<dbReference type="NCBIfam" id="TIGR00229">
    <property type="entry name" value="sensory_box"/>
    <property type="match status" value="2"/>
</dbReference>
<dbReference type="Pfam" id="PF03924">
    <property type="entry name" value="CHASE"/>
    <property type="match status" value="1"/>
</dbReference>
<evidence type="ECO:0000256" key="8">
    <source>
        <dbReference type="ARBA" id="ARBA00022989"/>
    </source>
</evidence>
<evidence type="ECO:0000259" key="14">
    <source>
        <dbReference type="PROSITE" id="PS50113"/>
    </source>
</evidence>
<proteinExistence type="predicted"/>
<evidence type="ECO:0000259" key="13">
    <source>
        <dbReference type="PROSITE" id="PS50112"/>
    </source>
</evidence>
<dbReference type="InterPro" id="IPR036097">
    <property type="entry name" value="HisK_dim/P_sf"/>
</dbReference>
<dbReference type="SMART" id="SM00388">
    <property type="entry name" value="HisKA"/>
    <property type="match status" value="1"/>
</dbReference>
<dbReference type="InterPro" id="IPR006189">
    <property type="entry name" value="CHASE_dom"/>
</dbReference>
<evidence type="ECO:0000256" key="10">
    <source>
        <dbReference type="ARBA" id="ARBA00023136"/>
    </source>
</evidence>
<dbReference type="Pfam" id="PF08447">
    <property type="entry name" value="PAS_3"/>
    <property type="match status" value="1"/>
</dbReference>
<evidence type="ECO:0000259" key="12">
    <source>
        <dbReference type="PROSITE" id="PS50109"/>
    </source>
</evidence>
<dbReference type="PROSITE" id="PS50112">
    <property type="entry name" value="PAS"/>
    <property type="match status" value="1"/>
</dbReference>
<keyword evidence="4" id="KW-0597">Phosphoprotein</keyword>
<evidence type="ECO:0000256" key="5">
    <source>
        <dbReference type="ARBA" id="ARBA00022679"/>
    </source>
</evidence>
<feature type="domain" description="PAC" evidence="14">
    <location>
        <begin position="376"/>
        <end position="427"/>
    </location>
</feature>
<dbReference type="Pfam" id="PF00512">
    <property type="entry name" value="HisKA"/>
    <property type="match status" value="1"/>
</dbReference>
<dbReference type="SMART" id="SM00086">
    <property type="entry name" value="PAC"/>
    <property type="match status" value="2"/>
</dbReference>
<name>A0A1H8S8M5_9PROT</name>
<dbReference type="EC" id="2.7.13.3" evidence="3"/>
<dbReference type="InterPro" id="IPR005467">
    <property type="entry name" value="His_kinase_dom"/>
</dbReference>
<comment type="catalytic activity">
    <reaction evidence="1">
        <text>ATP + protein L-histidine = ADP + protein N-phospho-L-histidine.</text>
        <dbReference type="EC" id="2.7.13.3"/>
    </reaction>
</comment>
<evidence type="ECO:0000256" key="7">
    <source>
        <dbReference type="ARBA" id="ARBA00022777"/>
    </source>
</evidence>
<feature type="domain" description="PAC" evidence="14">
    <location>
        <begin position="507"/>
        <end position="558"/>
    </location>
</feature>
<evidence type="ECO:0000256" key="9">
    <source>
        <dbReference type="ARBA" id="ARBA00023012"/>
    </source>
</evidence>
<evidence type="ECO:0000313" key="16">
    <source>
        <dbReference type="EMBL" id="SEO74734.1"/>
    </source>
</evidence>
<dbReference type="Gene3D" id="3.30.450.350">
    <property type="entry name" value="CHASE domain"/>
    <property type="match status" value="1"/>
</dbReference>
<dbReference type="InterPro" id="IPR036890">
    <property type="entry name" value="HATPase_C_sf"/>
</dbReference>
<dbReference type="InterPro" id="IPR004358">
    <property type="entry name" value="Sig_transdc_His_kin-like_C"/>
</dbReference>
<dbReference type="STRING" id="42354.SAMN05216333_11735"/>
<feature type="transmembrane region" description="Helical" evidence="11">
    <location>
        <begin position="18"/>
        <end position="37"/>
    </location>
</feature>
<keyword evidence="10 11" id="KW-0472">Membrane</keyword>
<protein>
    <recommendedName>
        <fullName evidence="3">histidine kinase</fullName>
        <ecNumber evidence="3">2.7.13.3</ecNumber>
    </recommendedName>
</protein>
<dbReference type="PROSITE" id="PS50839">
    <property type="entry name" value="CHASE"/>
    <property type="match status" value="1"/>
</dbReference>
<dbReference type="GO" id="GO:0005886">
    <property type="term" value="C:plasma membrane"/>
    <property type="evidence" value="ECO:0007669"/>
    <property type="project" value="UniProtKB-SubCell"/>
</dbReference>
<dbReference type="GO" id="GO:0000155">
    <property type="term" value="F:phosphorelay sensor kinase activity"/>
    <property type="evidence" value="ECO:0007669"/>
    <property type="project" value="InterPro"/>
</dbReference>
<dbReference type="Gene3D" id="3.30.450.20">
    <property type="entry name" value="PAS domain"/>
    <property type="match status" value="2"/>
</dbReference>
<dbReference type="InterPro" id="IPR013655">
    <property type="entry name" value="PAS_fold_3"/>
</dbReference>
<organism evidence="16 17">
    <name type="scientific">Nitrosomonas oligotropha</name>
    <dbReference type="NCBI Taxonomy" id="42354"/>
    <lineage>
        <taxon>Bacteria</taxon>
        <taxon>Pseudomonadati</taxon>
        <taxon>Pseudomonadota</taxon>
        <taxon>Betaproteobacteria</taxon>
        <taxon>Nitrosomonadales</taxon>
        <taxon>Nitrosomonadaceae</taxon>
        <taxon>Nitrosomonas</taxon>
    </lineage>
</organism>
<evidence type="ECO:0000256" key="11">
    <source>
        <dbReference type="SAM" id="Phobius"/>
    </source>
</evidence>
<dbReference type="CDD" id="cd00130">
    <property type="entry name" value="PAS"/>
    <property type="match status" value="2"/>
</dbReference>
<evidence type="ECO:0000256" key="1">
    <source>
        <dbReference type="ARBA" id="ARBA00000085"/>
    </source>
</evidence>
<dbReference type="SUPFAM" id="SSF55874">
    <property type="entry name" value="ATPase domain of HSP90 chaperone/DNA topoisomerase II/histidine kinase"/>
    <property type="match status" value="1"/>
</dbReference>
<feature type="domain" description="CHASE" evidence="15">
    <location>
        <begin position="114"/>
        <end position="212"/>
    </location>
</feature>
<evidence type="ECO:0000313" key="17">
    <source>
        <dbReference type="Proteomes" id="UP000198814"/>
    </source>
</evidence>
<dbReference type="SMART" id="SM01079">
    <property type="entry name" value="CHASE"/>
    <property type="match status" value="1"/>
</dbReference>
<dbReference type="InterPro" id="IPR042240">
    <property type="entry name" value="CHASE_sf"/>
</dbReference>
<keyword evidence="6 11" id="KW-0812">Transmembrane</keyword>
<feature type="domain" description="Histidine kinase" evidence="12">
    <location>
        <begin position="576"/>
        <end position="792"/>
    </location>
</feature>
<dbReference type="InterPro" id="IPR035965">
    <property type="entry name" value="PAS-like_dom_sf"/>
</dbReference>
<dbReference type="InterPro" id="IPR003594">
    <property type="entry name" value="HATPase_dom"/>
</dbReference>
<keyword evidence="5" id="KW-0808">Transferase</keyword>
<dbReference type="RefSeq" id="WP_090449325.1">
    <property type="nucleotide sequence ID" value="NZ_FODO01000017.1"/>
</dbReference>
<evidence type="ECO:0000256" key="6">
    <source>
        <dbReference type="ARBA" id="ARBA00022692"/>
    </source>
</evidence>
<dbReference type="PROSITE" id="PS50113">
    <property type="entry name" value="PAC"/>
    <property type="match status" value="2"/>
</dbReference>
<keyword evidence="7" id="KW-0418">Kinase</keyword>
<dbReference type="InterPro" id="IPR003661">
    <property type="entry name" value="HisK_dim/P_dom"/>
</dbReference>
<dbReference type="AlphaFoldDB" id="A0A1H8S8M5"/>